<dbReference type="InterPro" id="IPR051677">
    <property type="entry name" value="AfsR-DnrI-RedD_regulator"/>
</dbReference>
<dbReference type="AlphaFoldDB" id="A0A927M7D2"/>
<proteinExistence type="inferred from homology"/>
<dbReference type="PANTHER" id="PTHR35807">
    <property type="entry name" value="TRANSCRIPTIONAL REGULATOR REDD-RELATED"/>
    <property type="match status" value="1"/>
</dbReference>
<sequence>MSTTTAMISVRCLGPFTATLGKREIGPWRAGKARGLFQFLLVNRGRPVPRDKLHDVLWPQAPWSPGSSSLKVAVHGVRQILAGTGADSASTAEIRFDDRGYRFQADDIWVDVEEFESAMDLAAVRAAGGDRDGALRLYRRAAELHQGDFLEGEAADWVVEHRGWIQAKALRGLTSLRDDAHARSDLAEVILWCRRILRIDPYHEATYRMLMLTHGQLGELGQVRSWHAICVRRLREDLAVEPQPETDLVLRRFLGARRRGAPAEIQPLGNWRHRVRVPAC</sequence>
<dbReference type="InterPro" id="IPR016032">
    <property type="entry name" value="Sig_transdc_resp-reg_C-effctor"/>
</dbReference>
<gene>
    <name evidence="5" type="ORF">H4W31_005151</name>
</gene>
<dbReference type="GO" id="GO:0003677">
    <property type="term" value="F:DNA binding"/>
    <property type="evidence" value="ECO:0007669"/>
    <property type="project" value="UniProtKB-KW"/>
</dbReference>
<keyword evidence="6" id="KW-1185">Reference proteome</keyword>
<dbReference type="RefSeq" id="WP_192768980.1">
    <property type="nucleotide sequence ID" value="NZ_JADBEB010000001.1"/>
</dbReference>
<accession>A0A927M7D2</accession>
<dbReference type="Gene3D" id="1.10.10.10">
    <property type="entry name" value="Winged helix-like DNA-binding domain superfamily/Winged helix DNA-binding domain"/>
    <property type="match status" value="1"/>
</dbReference>
<reference evidence="5" key="1">
    <citation type="submission" date="2020-10" db="EMBL/GenBank/DDBJ databases">
        <title>Sequencing the genomes of 1000 actinobacteria strains.</title>
        <authorList>
            <person name="Klenk H.-P."/>
        </authorList>
    </citation>
    <scope>NUCLEOTIDE SEQUENCE</scope>
    <source>
        <strain evidence="5">DSM 46832</strain>
    </source>
</reference>
<dbReference type="InterPro" id="IPR036388">
    <property type="entry name" value="WH-like_DNA-bd_sf"/>
</dbReference>
<dbReference type="InterPro" id="IPR001867">
    <property type="entry name" value="OmpR/PhoB-type_DNA-bd"/>
</dbReference>
<evidence type="ECO:0000259" key="3">
    <source>
        <dbReference type="SMART" id="SM00862"/>
    </source>
</evidence>
<dbReference type="SUPFAM" id="SSF48452">
    <property type="entry name" value="TPR-like"/>
    <property type="match status" value="1"/>
</dbReference>
<organism evidence="5 6">
    <name type="scientific">Plantactinospora soyae</name>
    <dbReference type="NCBI Taxonomy" id="1544732"/>
    <lineage>
        <taxon>Bacteria</taxon>
        <taxon>Bacillati</taxon>
        <taxon>Actinomycetota</taxon>
        <taxon>Actinomycetes</taxon>
        <taxon>Micromonosporales</taxon>
        <taxon>Micromonosporaceae</taxon>
        <taxon>Plantactinospora</taxon>
    </lineage>
</organism>
<name>A0A927M7D2_9ACTN</name>
<evidence type="ECO:0000256" key="2">
    <source>
        <dbReference type="ARBA" id="ARBA00023125"/>
    </source>
</evidence>
<dbReference type="Proteomes" id="UP000649753">
    <property type="component" value="Unassembled WGS sequence"/>
</dbReference>
<dbReference type="GO" id="GO:0000160">
    <property type="term" value="P:phosphorelay signal transduction system"/>
    <property type="evidence" value="ECO:0007669"/>
    <property type="project" value="InterPro"/>
</dbReference>
<dbReference type="SMART" id="SM01043">
    <property type="entry name" value="BTAD"/>
    <property type="match status" value="1"/>
</dbReference>
<dbReference type="Pfam" id="PF03704">
    <property type="entry name" value="BTAD"/>
    <property type="match status" value="1"/>
</dbReference>
<feature type="domain" description="OmpR/PhoB-type" evidence="3">
    <location>
        <begin position="22"/>
        <end position="103"/>
    </location>
</feature>
<comment type="similarity">
    <text evidence="1">Belongs to the AfsR/DnrI/RedD regulatory family.</text>
</comment>
<evidence type="ECO:0000313" key="5">
    <source>
        <dbReference type="EMBL" id="MBE1489513.1"/>
    </source>
</evidence>
<dbReference type="SMART" id="SM00862">
    <property type="entry name" value="Trans_reg_C"/>
    <property type="match status" value="1"/>
</dbReference>
<protein>
    <submittedName>
        <fullName evidence="5">Two-component SAPR family response regulator</fullName>
    </submittedName>
</protein>
<evidence type="ECO:0000256" key="1">
    <source>
        <dbReference type="ARBA" id="ARBA00005820"/>
    </source>
</evidence>
<dbReference type="Gene3D" id="1.25.40.10">
    <property type="entry name" value="Tetratricopeptide repeat domain"/>
    <property type="match status" value="1"/>
</dbReference>
<dbReference type="EMBL" id="JADBEB010000001">
    <property type="protein sequence ID" value="MBE1489513.1"/>
    <property type="molecule type" value="Genomic_DNA"/>
</dbReference>
<evidence type="ECO:0000259" key="4">
    <source>
        <dbReference type="SMART" id="SM01043"/>
    </source>
</evidence>
<dbReference type="InterPro" id="IPR005158">
    <property type="entry name" value="BTAD"/>
</dbReference>
<dbReference type="SUPFAM" id="SSF46894">
    <property type="entry name" value="C-terminal effector domain of the bipartite response regulators"/>
    <property type="match status" value="1"/>
</dbReference>
<dbReference type="GO" id="GO:0006355">
    <property type="term" value="P:regulation of DNA-templated transcription"/>
    <property type="evidence" value="ECO:0007669"/>
    <property type="project" value="InterPro"/>
</dbReference>
<evidence type="ECO:0000313" key="6">
    <source>
        <dbReference type="Proteomes" id="UP000649753"/>
    </source>
</evidence>
<dbReference type="InterPro" id="IPR011990">
    <property type="entry name" value="TPR-like_helical_dom_sf"/>
</dbReference>
<keyword evidence="2" id="KW-0238">DNA-binding</keyword>
<feature type="domain" description="Bacterial transcriptional activator" evidence="4">
    <location>
        <begin position="110"/>
        <end position="254"/>
    </location>
</feature>
<comment type="caution">
    <text evidence="5">The sequence shown here is derived from an EMBL/GenBank/DDBJ whole genome shotgun (WGS) entry which is preliminary data.</text>
</comment>